<evidence type="ECO:0000313" key="1">
    <source>
        <dbReference type="EMBL" id="KAI4321884.1"/>
    </source>
</evidence>
<accession>A0ACB9MC30</accession>
<dbReference type="Proteomes" id="UP001057402">
    <property type="component" value="Chromosome 10"/>
</dbReference>
<organism evidence="1 2">
    <name type="scientific">Melastoma candidum</name>
    <dbReference type="NCBI Taxonomy" id="119954"/>
    <lineage>
        <taxon>Eukaryota</taxon>
        <taxon>Viridiplantae</taxon>
        <taxon>Streptophyta</taxon>
        <taxon>Embryophyta</taxon>
        <taxon>Tracheophyta</taxon>
        <taxon>Spermatophyta</taxon>
        <taxon>Magnoliopsida</taxon>
        <taxon>eudicotyledons</taxon>
        <taxon>Gunneridae</taxon>
        <taxon>Pentapetalae</taxon>
        <taxon>rosids</taxon>
        <taxon>malvids</taxon>
        <taxon>Myrtales</taxon>
        <taxon>Melastomataceae</taxon>
        <taxon>Melastomatoideae</taxon>
        <taxon>Melastomateae</taxon>
        <taxon>Melastoma</taxon>
    </lineage>
</organism>
<proteinExistence type="predicted"/>
<keyword evidence="2" id="KW-1185">Reference proteome</keyword>
<sequence>MRETDGFGGGGTVGVVLKADDHEVCGRSGGDPGERGIPGSSRESLPRLVHSAVFPSQFFVTDRVGAGASRAGE</sequence>
<gene>
    <name evidence="1" type="ORF">MLD38_035212</name>
</gene>
<reference evidence="2" key="1">
    <citation type="journal article" date="2023" name="Front. Plant Sci.">
        <title>Chromosomal-level genome assembly of Melastoma candidum provides insights into trichome evolution.</title>
        <authorList>
            <person name="Zhong Y."/>
            <person name="Wu W."/>
            <person name="Sun C."/>
            <person name="Zou P."/>
            <person name="Liu Y."/>
            <person name="Dai S."/>
            <person name="Zhou R."/>
        </authorList>
    </citation>
    <scope>NUCLEOTIDE SEQUENCE [LARGE SCALE GENOMIC DNA]</scope>
</reference>
<evidence type="ECO:0000313" key="2">
    <source>
        <dbReference type="Proteomes" id="UP001057402"/>
    </source>
</evidence>
<dbReference type="EMBL" id="CM042889">
    <property type="protein sequence ID" value="KAI4321884.1"/>
    <property type="molecule type" value="Genomic_DNA"/>
</dbReference>
<name>A0ACB9MC30_9MYRT</name>
<protein>
    <submittedName>
        <fullName evidence="1">Uncharacterized protein</fullName>
    </submittedName>
</protein>
<comment type="caution">
    <text evidence="1">The sequence shown here is derived from an EMBL/GenBank/DDBJ whole genome shotgun (WGS) entry which is preliminary data.</text>
</comment>